<feature type="non-terminal residue" evidence="1">
    <location>
        <position position="1"/>
    </location>
</feature>
<evidence type="ECO:0000313" key="1">
    <source>
        <dbReference type="EMBL" id="KAJ1674975.1"/>
    </source>
</evidence>
<comment type="caution">
    <text evidence="1">The sequence shown here is derived from an EMBL/GenBank/DDBJ whole genome shotgun (WGS) entry which is preliminary data.</text>
</comment>
<proteinExistence type="predicted"/>
<dbReference type="Proteomes" id="UP001145114">
    <property type="component" value="Unassembled WGS sequence"/>
</dbReference>
<name>A0ACC1HEE9_9FUNG</name>
<gene>
    <name evidence="1" type="ORF">EV182_002188</name>
</gene>
<evidence type="ECO:0000313" key="2">
    <source>
        <dbReference type="Proteomes" id="UP001145114"/>
    </source>
</evidence>
<reference evidence="1" key="1">
    <citation type="submission" date="2022-06" db="EMBL/GenBank/DDBJ databases">
        <title>Phylogenomic reconstructions and comparative analyses of Kickxellomycotina fungi.</title>
        <authorList>
            <person name="Reynolds N.K."/>
            <person name="Stajich J.E."/>
            <person name="Barry K."/>
            <person name="Grigoriev I.V."/>
            <person name="Crous P."/>
            <person name="Smith M.E."/>
        </authorList>
    </citation>
    <scope>NUCLEOTIDE SEQUENCE</scope>
    <source>
        <strain evidence="1">RSA 2271</strain>
    </source>
</reference>
<dbReference type="EMBL" id="JAMZIH010005563">
    <property type="protein sequence ID" value="KAJ1674975.1"/>
    <property type="molecule type" value="Genomic_DNA"/>
</dbReference>
<accession>A0ACC1HEE9</accession>
<keyword evidence="2" id="KW-1185">Reference proteome</keyword>
<sequence>SNEARENKHVPRLKLSLKLSKLKTAPLGGSDHHQQQRYLDGENAPLGNGPDTASSAIDTQSSANISKMPRIKLRLSLGKTGCKRLLSPSDETASTLTEADVTLGVPRARAGVKRPRALASQAPMPSLLSTPQLSTPVTVSKGYEEDDDDEDNPVTIDIDGDTNNELSDTNSMLGYEGGDDANSVHSGAESIYSRASTPQPGQRGQKMPPKKRRRRAQDSSAADSGKGRPRAKWSKTSLPRKPGHNGSVGESPAISSFRGNPANSTRTLQSTLERLIRKFIKKDAYAMFLEPVDTSVVTDYLDVIKHPMDFGTMKKRVESRHYTSIDQFKSDFLLVCRNCQLYNAPTTRYYKCASRIEEYGRTIIAKESAKLKAVLEARREAAAKNLDDASDANSVDSVTAPSSYRGGDTALSASEWSAVAAPVIAGRPSLSRQQSLDASSRSGSGGGQARRKKVMDTKPFFRGYLPDGSADIANLTPFEVECWSAPAVPFLSRSMQPLVQATPWSKASFLDFGAFDRKYPDAPRLADDDPLLQLLAGGDEGLAYWKSICDFTQDADEKTRGYVARVARHLSDGVCPVVAETMHRIAAESWRPADPAGEHDSLVGWLDSFMPSGCRGKAEVPHVFGREFVESKDEIFDWMHWIMADPQSPWDLLDANSDLLRRHLSAEATEAAKPEAEHADALAKLRRNLFALVHKYTSYGLSDDGTGLHHTPAAVSS</sequence>
<protein>
    <submittedName>
        <fullName evidence="1">Uncharacterized protein</fullName>
    </submittedName>
</protein>
<organism evidence="1 2">
    <name type="scientific">Spiromyces aspiralis</name>
    <dbReference type="NCBI Taxonomy" id="68401"/>
    <lineage>
        <taxon>Eukaryota</taxon>
        <taxon>Fungi</taxon>
        <taxon>Fungi incertae sedis</taxon>
        <taxon>Zoopagomycota</taxon>
        <taxon>Kickxellomycotina</taxon>
        <taxon>Kickxellomycetes</taxon>
        <taxon>Kickxellales</taxon>
        <taxon>Kickxellaceae</taxon>
        <taxon>Spiromyces</taxon>
    </lineage>
</organism>